<keyword evidence="1" id="KW-0732">Signal</keyword>
<reference evidence="2 3" key="1">
    <citation type="submission" date="2020-08" db="EMBL/GenBank/DDBJ databases">
        <title>Genomic Encyclopedia of Type Strains, Phase IV (KMG-IV): sequencing the most valuable type-strain genomes for metagenomic binning, comparative biology and taxonomic classification.</title>
        <authorList>
            <person name="Goeker M."/>
        </authorList>
    </citation>
    <scope>NUCLEOTIDE SEQUENCE [LARGE SCALE GENOMIC DNA]</scope>
    <source>
        <strain evidence="2 3">DSM 25897</strain>
    </source>
</reference>
<sequence length="160" mass="17910">MTRTAIHCLGLALLLCSATATARQAREAPEVGRIFQPTAENLGEAEVEAVRRQLAAQRTDAPALFLNGVLVDARGMTLYTYSRDRPNVSTCFRVCERLWPIFAAGLDDEPQGEFGIIERMDGSLQWTWRGQPLYYWVRDRNPGDITGDGVNDVWHAVRSD</sequence>
<dbReference type="Proteomes" id="UP000519004">
    <property type="component" value="Unassembled WGS sequence"/>
</dbReference>
<organism evidence="2 3">
    <name type="scientific">Rehaibacterium terrae</name>
    <dbReference type="NCBI Taxonomy" id="1341696"/>
    <lineage>
        <taxon>Bacteria</taxon>
        <taxon>Pseudomonadati</taxon>
        <taxon>Pseudomonadota</taxon>
        <taxon>Gammaproteobacteria</taxon>
        <taxon>Lysobacterales</taxon>
        <taxon>Lysobacteraceae</taxon>
        <taxon>Rehaibacterium</taxon>
    </lineage>
</organism>
<dbReference type="PANTHER" id="PTHR39335:SF1">
    <property type="entry name" value="BLL4220 PROTEIN"/>
    <property type="match status" value="1"/>
</dbReference>
<name>A0A7W7V6T1_9GAMM</name>
<feature type="signal peptide" evidence="1">
    <location>
        <begin position="1"/>
        <end position="22"/>
    </location>
</feature>
<dbReference type="EMBL" id="JACHHX010000001">
    <property type="protein sequence ID" value="MBB5014305.1"/>
    <property type="molecule type" value="Genomic_DNA"/>
</dbReference>
<proteinExistence type="predicted"/>
<accession>A0A7W7V6T1</accession>
<evidence type="ECO:0000256" key="1">
    <source>
        <dbReference type="SAM" id="SignalP"/>
    </source>
</evidence>
<evidence type="ECO:0000313" key="2">
    <source>
        <dbReference type="EMBL" id="MBB5014305.1"/>
    </source>
</evidence>
<protein>
    <submittedName>
        <fullName evidence="2">Putative lipoprotein with Yx(FWY)xxD motif</fullName>
    </submittedName>
</protein>
<comment type="caution">
    <text evidence="2">The sequence shown here is derived from an EMBL/GenBank/DDBJ whole genome shotgun (WGS) entry which is preliminary data.</text>
</comment>
<dbReference type="GO" id="GO:0043448">
    <property type="term" value="P:alkane catabolic process"/>
    <property type="evidence" value="ECO:0007669"/>
    <property type="project" value="TreeGrafter"/>
</dbReference>
<feature type="chain" id="PRO_5030815893" evidence="1">
    <location>
        <begin position="23"/>
        <end position="160"/>
    </location>
</feature>
<keyword evidence="2" id="KW-0449">Lipoprotein</keyword>
<keyword evidence="3" id="KW-1185">Reference proteome</keyword>
<evidence type="ECO:0000313" key="3">
    <source>
        <dbReference type="Proteomes" id="UP000519004"/>
    </source>
</evidence>
<dbReference type="InterPro" id="IPR005297">
    <property type="entry name" value="Lipoprotein_repeat"/>
</dbReference>
<gene>
    <name evidence="2" type="ORF">HNQ58_000176</name>
</gene>
<dbReference type="PANTHER" id="PTHR39335">
    <property type="entry name" value="BLL4220 PROTEIN"/>
    <property type="match status" value="1"/>
</dbReference>
<dbReference type="RefSeq" id="WP_183946896.1">
    <property type="nucleotide sequence ID" value="NZ_JACHHX010000001.1"/>
</dbReference>
<dbReference type="Pfam" id="PF03640">
    <property type="entry name" value="Lipoprotein_15"/>
    <property type="match status" value="2"/>
</dbReference>
<dbReference type="AlphaFoldDB" id="A0A7W7V6T1"/>